<dbReference type="WBParaSite" id="SSLN_0001228301-mRNA-1">
    <property type="protein sequence ID" value="SSLN_0001228301-mRNA-1"/>
    <property type="gene ID" value="SSLN_0001228301"/>
</dbReference>
<keyword evidence="2" id="KW-1185">Reference proteome</keyword>
<name>A0A183T5T5_SCHSO</name>
<reference evidence="1 2" key="2">
    <citation type="submission" date="2018-11" db="EMBL/GenBank/DDBJ databases">
        <authorList>
            <consortium name="Pathogen Informatics"/>
        </authorList>
    </citation>
    <scope>NUCLEOTIDE SEQUENCE [LARGE SCALE GENOMIC DNA]</scope>
    <source>
        <strain evidence="1 2">NST_G2</strain>
    </source>
</reference>
<reference evidence="3" key="1">
    <citation type="submission" date="2016-06" db="UniProtKB">
        <authorList>
            <consortium name="WormBaseParasite"/>
        </authorList>
    </citation>
    <scope>IDENTIFICATION</scope>
</reference>
<accession>A0A183T5T5</accession>
<proteinExistence type="predicted"/>
<gene>
    <name evidence="1" type="ORF">SSLN_LOCUS11833</name>
</gene>
<sequence length="206" mass="23050">MSSPWDSDRAAILAHRWLNDCGALLSPLLLGMALHNPKLLGAALHSRPLLGEVLCSLLDVGTGGNIVTSSSRTVILITMPKEQKQRAATSLRKVDLEHGVFNPEWTENLFFVQRGSKALQLRGDLIQTYRIVRGRECALEFADFFELAGTEHLQVHPFNLQRKLVHMDVPRNAFCRGSLEHGMDSLTSWSFQKLLTHLNAKKIVIC</sequence>
<dbReference type="Proteomes" id="UP000275846">
    <property type="component" value="Unassembled WGS sequence"/>
</dbReference>
<evidence type="ECO:0000313" key="3">
    <source>
        <dbReference type="WBParaSite" id="SSLN_0001228301-mRNA-1"/>
    </source>
</evidence>
<evidence type="ECO:0000313" key="1">
    <source>
        <dbReference type="EMBL" id="VDL98218.1"/>
    </source>
</evidence>
<evidence type="ECO:0000313" key="2">
    <source>
        <dbReference type="Proteomes" id="UP000275846"/>
    </source>
</evidence>
<dbReference type="EMBL" id="UYSU01036833">
    <property type="protein sequence ID" value="VDL98218.1"/>
    <property type="molecule type" value="Genomic_DNA"/>
</dbReference>
<organism evidence="3">
    <name type="scientific">Schistocephalus solidus</name>
    <name type="common">Tapeworm</name>
    <dbReference type="NCBI Taxonomy" id="70667"/>
    <lineage>
        <taxon>Eukaryota</taxon>
        <taxon>Metazoa</taxon>
        <taxon>Spiralia</taxon>
        <taxon>Lophotrochozoa</taxon>
        <taxon>Platyhelminthes</taxon>
        <taxon>Cestoda</taxon>
        <taxon>Eucestoda</taxon>
        <taxon>Diphyllobothriidea</taxon>
        <taxon>Diphyllobothriidae</taxon>
        <taxon>Schistocephalus</taxon>
    </lineage>
</organism>
<protein>
    <submittedName>
        <fullName evidence="3">HECT domain-containing protein</fullName>
    </submittedName>
</protein>
<dbReference type="AlphaFoldDB" id="A0A183T5T5"/>